<dbReference type="Proteomes" id="UP000027866">
    <property type="component" value="Unassembled WGS sequence"/>
</dbReference>
<evidence type="ECO:0000256" key="1">
    <source>
        <dbReference type="SAM" id="MobiDB-lite"/>
    </source>
</evidence>
<reference evidence="4 5" key="1">
    <citation type="submission" date="2014-04" db="EMBL/GenBank/DDBJ databases">
        <title>A comprehensive comparison of genomes of Erythrobacter spp. Strains.</title>
        <authorList>
            <person name="Zheng Q."/>
        </authorList>
    </citation>
    <scope>NUCLEOTIDE SEQUENCE [LARGE SCALE GENOMIC DNA]</scope>
    <source>
        <strain evidence="4 5">DSM 8509</strain>
    </source>
</reference>
<dbReference type="KEGG" id="elq:Ga0102493_111816"/>
<keyword evidence="2" id="KW-0812">Transmembrane</keyword>
<keyword evidence="5" id="KW-1185">Reference proteome</keyword>
<evidence type="ECO:0000259" key="3">
    <source>
        <dbReference type="Pfam" id="PF03703"/>
    </source>
</evidence>
<gene>
    <name evidence="4" type="ORF">EH32_13805</name>
</gene>
<dbReference type="InterPro" id="IPR054839">
    <property type="entry name" value="puhB_PGC"/>
</dbReference>
<feature type="transmembrane region" description="Helical" evidence="2">
    <location>
        <begin position="88"/>
        <end position="108"/>
    </location>
</feature>
<dbReference type="PATRIC" id="fig|39960.10.peg.904"/>
<protein>
    <submittedName>
        <fullName evidence="4">Photosynthetic complex assembly protein</fullName>
    </submittedName>
</protein>
<feature type="domain" description="YdbS-like PH" evidence="3">
    <location>
        <begin position="111"/>
        <end position="198"/>
    </location>
</feature>
<feature type="transmembrane region" description="Helical" evidence="2">
    <location>
        <begin position="63"/>
        <end position="82"/>
    </location>
</feature>
<evidence type="ECO:0000313" key="5">
    <source>
        <dbReference type="Proteomes" id="UP000027866"/>
    </source>
</evidence>
<dbReference type="AlphaFoldDB" id="A0A074MDF8"/>
<dbReference type="NCBIfam" id="NF040894">
    <property type="entry name" value="puhB_PGC"/>
    <property type="match status" value="1"/>
</dbReference>
<comment type="caution">
    <text evidence="4">The sequence shown here is derived from an EMBL/GenBank/DDBJ whole genome shotgun (WGS) entry which is preliminary data.</text>
</comment>
<dbReference type="EMBL" id="JMIX01000008">
    <property type="protein sequence ID" value="KEO92861.1"/>
    <property type="molecule type" value="Genomic_DNA"/>
</dbReference>
<evidence type="ECO:0000256" key="2">
    <source>
        <dbReference type="SAM" id="Phobius"/>
    </source>
</evidence>
<dbReference type="Pfam" id="PF03703">
    <property type="entry name" value="bPH_2"/>
    <property type="match status" value="1"/>
</dbReference>
<dbReference type="RefSeq" id="WP_236922292.1">
    <property type="nucleotide sequence ID" value="NZ_CP017057.1"/>
</dbReference>
<proteinExistence type="predicted"/>
<organism evidence="4 5">
    <name type="scientific">Erythrobacter litoralis</name>
    <dbReference type="NCBI Taxonomy" id="39960"/>
    <lineage>
        <taxon>Bacteria</taxon>
        <taxon>Pseudomonadati</taxon>
        <taxon>Pseudomonadota</taxon>
        <taxon>Alphaproteobacteria</taxon>
        <taxon>Sphingomonadales</taxon>
        <taxon>Erythrobacteraceae</taxon>
        <taxon>Erythrobacter/Porphyrobacter group</taxon>
        <taxon>Erythrobacter</taxon>
    </lineage>
</organism>
<feature type="region of interest" description="Disordered" evidence="1">
    <location>
        <begin position="222"/>
        <end position="257"/>
    </location>
</feature>
<sequence>MDLKTKTMPAADPELHAKPRFDPPELENAGPTAHGDPMGTPAADEKILWKGRPDRSVLARTAFHTRSVAIYFAILVAVSVAMGNYQSAAIIAALCVAGLGVLNLLAWLSVRSTLYILTDTRLIMRIGMAIETRINVPLKQISAANLKMRGKDHGDIAVELKGERLLGYLLMWPHVRPFRLSRPEPMLRGIAEPEKVARMLADACAEHISIERNLTEIKEAATPGARQVNGPAAHAKSGAPLSETKELSDNGLEGAPA</sequence>
<evidence type="ECO:0000313" key="4">
    <source>
        <dbReference type="EMBL" id="KEO92861.1"/>
    </source>
</evidence>
<name>A0A074MDF8_9SPHN</name>
<keyword evidence="2" id="KW-0472">Membrane</keyword>
<accession>A0A074MDF8</accession>
<dbReference type="InterPro" id="IPR005182">
    <property type="entry name" value="YdbS-like_PH"/>
</dbReference>
<keyword evidence="2" id="KW-1133">Transmembrane helix</keyword>
<feature type="compositionally biased region" description="Basic and acidic residues" evidence="1">
    <location>
        <begin position="13"/>
        <end position="23"/>
    </location>
</feature>
<feature type="region of interest" description="Disordered" evidence="1">
    <location>
        <begin position="1"/>
        <end position="39"/>
    </location>
</feature>